<gene>
    <name evidence="1" type="ORF">DY000_02030214</name>
</gene>
<keyword evidence="2" id="KW-1185">Reference proteome</keyword>
<proteinExistence type="predicted"/>
<accession>A0ABQ7DWL9</accession>
<evidence type="ECO:0000313" key="1">
    <source>
        <dbReference type="EMBL" id="KAF3582412.1"/>
    </source>
</evidence>
<reference evidence="1 2" key="1">
    <citation type="journal article" date="2020" name="BMC Genomics">
        <title>Intraspecific diversification of the crop wild relative Brassica cretica Lam. using demographic model selection.</title>
        <authorList>
            <person name="Kioukis A."/>
            <person name="Michalopoulou V.A."/>
            <person name="Briers L."/>
            <person name="Pirintsos S."/>
            <person name="Studholme D.J."/>
            <person name="Pavlidis P."/>
            <person name="Sarris P.F."/>
        </authorList>
    </citation>
    <scope>NUCLEOTIDE SEQUENCE [LARGE SCALE GENOMIC DNA]</scope>
    <source>
        <strain evidence="2">cv. PFS-1207/04</strain>
    </source>
</reference>
<dbReference type="Proteomes" id="UP000266723">
    <property type="component" value="Unassembled WGS sequence"/>
</dbReference>
<organism evidence="1 2">
    <name type="scientific">Brassica cretica</name>
    <name type="common">Mustard</name>
    <dbReference type="NCBI Taxonomy" id="69181"/>
    <lineage>
        <taxon>Eukaryota</taxon>
        <taxon>Viridiplantae</taxon>
        <taxon>Streptophyta</taxon>
        <taxon>Embryophyta</taxon>
        <taxon>Tracheophyta</taxon>
        <taxon>Spermatophyta</taxon>
        <taxon>Magnoliopsida</taxon>
        <taxon>eudicotyledons</taxon>
        <taxon>Gunneridae</taxon>
        <taxon>Pentapetalae</taxon>
        <taxon>rosids</taxon>
        <taxon>malvids</taxon>
        <taxon>Brassicales</taxon>
        <taxon>Brassicaceae</taxon>
        <taxon>Brassiceae</taxon>
        <taxon>Brassica</taxon>
    </lineage>
</organism>
<dbReference type="EMBL" id="QGKV02000649">
    <property type="protein sequence ID" value="KAF3582412.1"/>
    <property type="molecule type" value="Genomic_DNA"/>
</dbReference>
<sequence length="131" mass="14264">MVFTRPLVFSLKLFNFRSGRSASDQWRLMSVREVAPSHPFSCSLIGSCAQSTGFRGQGGTNSSSLCSGFVRGAKDVCDGEAAAELGGGWFESRLLQLKPALRGRGTPPGKALTMKISRGWIYGRFRTRRSV</sequence>
<comment type="caution">
    <text evidence="1">The sequence shown here is derived from an EMBL/GenBank/DDBJ whole genome shotgun (WGS) entry which is preliminary data.</text>
</comment>
<name>A0ABQ7DWL9_BRACR</name>
<evidence type="ECO:0000313" key="2">
    <source>
        <dbReference type="Proteomes" id="UP000266723"/>
    </source>
</evidence>
<protein>
    <submittedName>
        <fullName evidence="1">Uncharacterized protein</fullName>
    </submittedName>
</protein>